<sequence length="86" mass="9131">MNKTLLPLLAILFATNIYAQDTSFEASDNYSLGEINGQNGWEVLSFISAAYTISDEQASEGSYALKLDVDQTGIIPGGSIAGPIKT</sequence>
<feature type="signal peptide" evidence="1">
    <location>
        <begin position="1"/>
        <end position="19"/>
    </location>
</feature>
<gene>
    <name evidence="2" type="ORF">SAMN05421540_104200</name>
</gene>
<protein>
    <submittedName>
        <fullName evidence="2">Uncharacterized protein</fullName>
    </submittedName>
</protein>
<keyword evidence="1" id="KW-0732">Signal</keyword>
<reference evidence="2 3" key="1">
    <citation type="submission" date="2016-10" db="EMBL/GenBank/DDBJ databases">
        <authorList>
            <person name="de Groot N.N."/>
        </authorList>
    </citation>
    <scope>NUCLEOTIDE SEQUENCE [LARGE SCALE GENOMIC DNA]</scope>
    <source>
        <strain evidence="2 3">DSM 23581</strain>
    </source>
</reference>
<dbReference type="RefSeq" id="WP_093241893.1">
    <property type="nucleotide sequence ID" value="NZ_FNQF01000004.1"/>
</dbReference>
<dbReference type="STRING" id="908615.SAMN05421540_104200"/>
<keyword evidence="3" id="KW-1185">Reference proteome</keyword>
<accession>A0A1H3ZSZ0</accession>
<feature type="chain" id="PRO_5011587180" evidence="1">
    <location>
        <begin position="20"/>
        <end position="86"/>
    </location>
</feature>
<evidence type="ECO:0000313" key="2">
    <source>
        <dbReference type="EMBL" id="SEA26873.1"/>
    </source>
</evidence>
<proteinExistence type="predicted"/>
<organism evidence="2 3">
    <name type="scientific">Psychroflexus halocasei</name>
    <dbReference type="NCBI Taxonomy" id="908615"/>
    <lineage>
        <taxon>Bacteria</taxon>
        <taxon>Pseudomonadati</taxon>
        <taxon>Bacteroidota</taxon>
        <taxon>Flavobacteriia</taxon>
        <taxon>Flavobacteriales</taxon>
        <taxon>Flavobacteriaceae</taxon>
        <taxon>Psychroflexus</taxon>
    </lineage>
</organism>
<dbReference type="EMBL" id="FNQF01000004">
    <property type="protein sequence ID" value="SEA26873.1"/>
    <property type="molecule type" value="Genomic_DNA"/>
</dbReference>
<evidence type="ECO:0000256" key="1">
    <source>
        <dbReference type="SAM" id="SignalP"/>
    </source>
</evidence>
<dbReference type="Proteomes" id="UP000198820">
    <property type="component" value="Unassembled WGS sequence"/>
</dbReference>
<name>A0A1H3ZSZ0_9FLAO</name>
<dbReference type="AlphaFoldDB" id="A0A1H3ZSZ0"/>
<evidence type="ECO:0000313" key="3">
    <source>
        <dbReference type="Proteomes" id="UP000198820"/>
    </source>
</evidence>